<protein>
    <recommendedName>
        <fullName evidence="4 5">Large ribosomal subunit protein bL35</fullName>
    </recommendedName>
</protein>
<evidence type="ECO:0000256" key="1">
    <source>
        <dbReference type="ARBA" id="ARBA00006598"/>
    </source>
</evidence>
<keyword evidence="2 5" id="KW-0689">Ribosomal protein</keyword>
<keyword evidence="9" id="KW-1185">Reference proteome</keyword>
<gene>
    <name evidence="5 8" type="primary">rpmI</name>
    <name evidence="8" type="ORF">NITLEN_11022</name>
</gene>
<dbReference type="SUPFAM" id="SSF143034">
    <property type="entry name" value="L35p-like"/>
    <property type="match status" value="1"/>
</dbReference>
<dbReference type="EMBL" id="OUNR01000001">
    <property type="protein sequence ID" value="SPP63936.1"/>
    <property type="molecule type" value="Genomic_DNA"/>
</dbReference>
<dbReference type="GO" id="GO:0003735">
    <property type="term" value="F:structural constituent of ribosome"/>
    <property type="evidence" value="ECO:0007669"/>
    <property type="project" value="InterPro"/>
</dbReference>
<dbReference type="PANTHER" id="PTHR33343">
    <property type="entry name" value="54S RIBOSOMAL PROTEIN BL35M"/>
    <property type="match status" value="1"/>
</dbReference>
<dbReference type="InParanoid" id="A0A330LAF5"/>
<keyword evidence="3 5" id="KW-0687">Ribonucleoprotein</keyword>
<dbReference type="NCBIfam" id="TIGR00001">
    <property type="entry name" value="rpmI_bact"/>
    <property type="match status" value="1"/>
</dbReference>
<dbReference type="InterPro" id="IPR021137">
    <property type="entry name" value="Ribosomal_bL35-like"/>
</dbReference>
<evidence type="ECO:0000256" key="7">
    <source>
        <dbReference type="SAM" id="MobiDB-lite"/>
    </source>
</evidence>
<dbReference type="PANTHER" id="PTHR33343:SF1">
    <property type="entry name" value="LARGE RIBOSOMAL SUBUNIT PROTEIN BL35M"/>
    <property type="match status" value="1"/>
</dbReference>
<organism evidence="8 9">
    <name type="scientific">Nitrospira lenta</name>
    <dbReference type="NCBI Taxonomy" id="1436998"/>
    <lineage>
        <taxon>Bacteria</taxon>
        <taxon>Pseudomonadati</taxon>
        <taxon>Nitrospirota</taxon>
        <taxon>Nitrospiria</taxon>
        <taxon>Nitrospirales</taxon>
        <taxon>Nitrospiraceae</taxon>
        <taxon>Nitrospira</taxon>
    </lineage>
</organism>
<dbReference type="FunCoup" id="A0A330LAF5">
    <property type="interactions" value="364"/>
</dbReference>
<dbReference type="InterPro" id="IPR037229">
    <property type="entry name" value="Ribosomal_bL35_sf"/>
</dbReference>
<dbReference type="HAMAP" id="MF_00514">
    <property type="entry name" value="Ribosomal_bL35"/>
    <property type="match status" value="1"/>
</dbReference>
<dbReference type="AlphaFoldDB" id="A0A330LAF5"/>
<accession>A0A330LAF5</accession>
<dbReference type="RefSeq" id="WP_121988565.1">
    <property type="nucleotide sequence ID" value="NZ_OUNR01000001.1"/>
</dbReference>
<dbReference type="OrthoDB" id="47476at2"/>
<proteinExistence type="inferred from homology"/>
<reference evidence="9" key="1">
    <citation type="submission" date="2018-04" db="EMBL/GenBank/DDBJ databases">
        <authorList>
            <person name="Lucker S."/>
            <person name="Sakoula D."/>
        </authorList>
    </citation>
    <scope>NUCLEOTIDE SEQUENCE [LARGE SCALE GENOMIC DNA]</scope>
</reference>
<dbReference type="GO" id="GO:0015934">
    <property type="term" value="C:large ribosomal subunit"/>
    <property type="evidence" value="ECO:0007669"/>
    <property type="project" value="TreeGrafter"/>
</dbReference>
<comment type="similarity">
    <text evidence="1 5 6">Belongs to the bacterial ribosomal protein bL35 family.</text>
</comment>
<dbReference type="FunFam" id="4.10.410.60:FF:000001">
    <property type="entry name" value="50S ribosomal protein L35"/>
    <property type="match status" value="1"/>
</dbReference>
<dbReference type="PRINTS" id="PR00064">
    <property type="entry name" value="RIBOSOMALL35"/>
</dbReference>
<dbReference type="Gene3D" id="4.10.410.60">
    <property type="match status" value="1"/>
</dbReference>
<evidence type="ECO:0000256" key="4">
    <source>
        <dbReference type="ARBA" id="ARBA00071664"/>
    </source>
</evidence>
<sequence length="66" mass="7501">MKTKAKTHKGAKKRFSRTGSGKIVRRKAGKRHLLSHKKSDQKRRLSRTAVVDATSTLSLNRLLPYN</sequence>
<name>A0A330LAF5_9BACT</name>
<evidence type="ECO:0000313" key="8">
    <source>
        <dbReference type="EMBL" id="SPP63936.1"/>
    </source>
</evidence>
<dbReference type="Proteomes" id="UP000248168">
    <property type="component" value="Unassembled WGS sequence"/>
</dbReference>
<feature type="region of interest" description="Disordered" evidence="7">
    <location>
        <begin position="1"/>
        <end position="48"/>
    </location>
</feature>
<dbReference type="Pfam" id="PF01632">
    <property type="entry name" value="Ribosomal_L35p"/>
    <property type="match status" value="1"/>
</dbReference>
<dbReference type="InterPro" id="IPR001706">
    <property type="entry name" value="Ribosomal_bL35"/>
</dbReference>
<dbReference type="InterPro" id="IPR018265">
    <property type="entry name" value="Ribosomal_bL35_CS"/>
</dbReference>
<dbReference type="GO" id="GO:0006412">
    <property type="term" value="P:translation"/>
    <property type="evidence" value="ECO:0007669"/>
    <property type="project" value="UniProtKB-UniRule"/>
</dbReference>
<feature type="compositionally biased region" description="Basic residues" evidence="7">
    <location>
        <begin position="23"/>
        <end position="46"/>
    </location>
</feature>
<evidence type="ECO:0000256" key="6">
    <source>
        <dbReference type="RuleBase" id="RU000568"/>
    </source>
</evidence>
<evidence type="ECO:0000313" key="9">
    <source>
        <dbReference type="Proteomes" id="UP000248168"/>
    </source>
</evidence>
<evidence type="ECO:0000256" key="2">
    <source>
        <dbReference type="ARBA" id="ARBA00022980"/>
    </source>
</evidence>
<evidence type="ECO:0000256" key="5">
    <source>
        <dbReference type="HAMAP-Rule" id="MF_00514"/>
    </source>
</evidence>
<feature type="compositionally biased region" description="Basic residues" evidence="7">
    <location>
        <begin position="1"/>
        <end position="16"/>
    </location>
</feature>
<dbReference type="PROSITE" id="PS00936">
    <property type="entry name" value="RIBOSOMAL_L35"/>
    <property type="match status" value="1"/>
</dbReference>
<evidence type="ECO:0000256" key="3">
    <source>
        <dbReference type="ARBA" id="ARBA00023274"/>
    </source>
</evidence>